<dbReference type="Gene3D" id="3.40.50.720">
    <property type="entry name" value="NAD(P)-binding Rossmann-like Domain"/>
    <property type="match status" value="1"/>
</dbReference>
<evidence type="ECO:0000313" key="3">
    <source>
        <dbReference type="EMBL" id="MCJ2178769.1"/>
    </source>
</evidence>
<dbReference type="InterPro" id="IPR036291">
    <property type="entry name" value="NAD(P)-bd_dom_sf"/>
</dbReference>
<dbReference type="SMART" id="SM00829">
    <property type="entry name" value="PKS_ER"/>
    <property type="match status" value="1"/>
</dbReference>
<keyword evidence="4" id="KW-1185">Reference proteome</keyword>
<dbReference type="PANTHER" id="PTHR43205:SF7">
    <property type="entry name" value="PROSTAGLANDIN REDUCTASE 1"/>
    <property type="match status" value="1"/>
</dbReference>
<dbReference type="InterPro" id="IPR011032">
    <property type="entry name" value="GroES-like_sf"/>
</dbReference>
<protein>
    <submittedName>
        <fullName evidence="3">NADP-dependent oxidoreductase</fullName>
    </submittedName>
</protein>
<dbReference type="InterPro" id="IPR013149">
    <property type="entry name" value="ADH-like_C"/>
</dbReference>
<evidence type="ECO:0000313" key="4">
    <source>
        <dbReference type="Proteomes" id="UP001162880"/>
    </source>
</evidence>
<dbReference type="Proteomes" id="UP001162880">
    <property type="component" value="Unassembled WGS sequence"/>
</dbReference>
<evidence type="ECO:0000256" key="1">
    <source>
        <dbReference type="ARBA" id="ARBA00023002"/>
    </source>
</evidence>
<dbReference type="Gene3D" id="3.90.180.10">
    <property type="entry name" value="Medium-chain alcohol dehydrogenases, catalytic domain"/>
    <property type="match status" value="1"/>
</dbReference>
<dbReference type="InterPro" id="IPR020843">
    <property type="entry name" value="ER"/>
</dbReference>
<keyword evidence="1" id="KW-0560">Oxidoreductase</keyword>
<dbReference type="InterPro" id="IPR041694">
    <property type="entry name" value="ADH_N_2"/>
</dbReference>
<sequence length="335" mass="36237">MTGCRYWRLDRHPDGNTHFERALSLCDEAQAELQPDEVRIAVQWLSMDAGTRMWMSPRTDGYQPPLPLGSKMVGLVLGRVSETTDPAFPVGAMVRGFGQWAEQAVVVPALAGLEVVDGSVSDPRQHFGALGMNAWTAYVGVKEVAAVKAGEWLAVSAAAGATGSLACQIGRLLGAKVVGIAGGPDKCRFLTDEIGIDMAIDYRSEDVEARLGTIEGGINAFFDNVGGPILDAVLPNMAHYGRVAICGMVAGYDTDAPMPGPARFDQILMRRLRVEGFFIPDFLERGAEFMPQLREWLDAGKLTMAFDETQGIENVLTAYERMLTGKNIGKVIVKL</sequence>
<evidence type="ECO:0000259" key="2">
    <source>
        <dbReference type="SMART" id="SM00829"/>
    </source>
</evidence>
<dbReference type="EMBL" id="JALHLE010000011">
    <property type="protein sequence ID" value="MCJ2178769.1"/>
    <property type="molecule type" value="Genomic_DNA"/>
</dbReference>
<dbReference type="PANTHER" id="PTHR43205">
    <property type="entry name" value="PROSTAGLANDIN REDUCTASE"/>
    <property type="match status" value="1"/>
</dbReference>
<dbReference type="InterPro" id="IPR045010">
    <property type="entry name" value="MDR_fam"/>
</dbReference>
<comment type="caution">
    <text evidence="3">The sequence shown here is derived from an EMBL/GenBank/DDBJ whole genome shotgun (WGS) entry which is preliminary data.</text>
</comment>
<gene>
    <name evidence="3" type="ORF">MTR64_09345</name>
</gene>
<proteinExistence type="predicted"/>
<dbReference type="CDD" id="cd05288">
    <property type="entry name" value="PGDH"/>
    <property type="match status" value="1"/>
</dbReference>
<feature type="domain" description="Enoyl reductase (ER)" evidence="2">
    <location>
        <begin position="20"/>
        <end position="333"/>
    </location>
</feature>
<dbReference type="RefSeq" id="WP_243993122.1">
    <property type="nucleotide sequence ID" value="NZ_JALHLE010000011.1"/>
</dbReference>
<dbReference type="SUPFAM" id="SSF50129">
    <property type="entry name" value="GroES-like"/>
    <property type="match status" value="1"/>
</dbReference>
<organism evidence="3 4">
    <name type="scientific">Novosphingobium album</name>
    <name type="common">ex Hu et al. 2023</name>
    <dbReference type="NCBI Taxonomy" id="2930093"/>
    <lineage>
        <taxon>Bacteria</taxon>
        <taxon>Pseudomonadati</taxon>
        <taxon>Pseudomonadota</taxon>
        <taxon>Alphaproteobacteria</taxon>
        <taxon>Sphingomonadales</taxon>
        <taxon>Sphingomonadaceae</taxon>
        <taxon>Novosphingobium</taxon>
    </lineage>
</organism>
<reference evidence="3" key="1">
    <citation type="submission" date="2022-03" db="EMBL/GenBank/DDBJ databases">
        <title>Identification of a novel bacterium isolated from mangrove sediments.</title>
        <authorList>
            <person name="Pan X."/>
        </authorList>
    </citation>
    <scope>NUCLEOTIDE SEQUENCE</scope>
    <source>
        <strain evidence="3">B2580</strain>
    </source>
</reference>
<dbReference type="SUPFAM" id="SSF51735">
    <property type="entry name" value="NAD(P)-binding Rossmann-fold domains"/>
    <property type="match status" value="1"/>
</dbReference>
<dbReference type="Pfam" id="PF00107">
    <property type="entry name" value="ADH_zinc_N"/>
    <property type="match status" value="1"/>
</dbReference>
<dbReference type="Pfam" id="PF16884">
    <property type="entry name" value="ADH_N_2"/>
    <property type="match status" value="1"/>
</dbReference>
<name>A0ABT0B1U2_9SPHN</name>
<accession>A0ABT0B1U2</accession>